<dbReference type="EMBL" id="CAKOGP040002091">
    <property type="protein sequence ID" value="CAJ1961375.1"/>
    <property type="molecule type" value="Genomic_DNA"/>
</dbReference>
<gene>
    <name evidence="6" type="ORF">CYCCA115_LOCUS19165</name>
</gene>
<feature type="chain" id="PRO_5042283346" description="Proteasome endopeptidase complex" evidence="5">
    <location>
        <begin position="41"/>
        <end position="289"/>
    </location>
</feature>
<name>A0AAD2G3F4_9STRA</name>
<evidence type="ECO:0008006" key="8">
    <source>
        <dbReference type="Google" id="ProtNLM"/>
    </source>
</evidence>
<dbReference type="PANTHER" id="PTHR32194">
    <property type="entry name" value="METALLOPROTEASE TLDD"/>
    <property type="match status" value="1"/>
</dbReference>
<keyword evidence="2" id="KW-0645">Protease</keyword>
<dbReference type="PANTHER" id="PTHR32194:SF0">
    <property type="entry name" value="ATP-DEPENDENT PROTEASE SUBUNIT HSLV"/>
    <property type="match status" value="1"/>
</dbReference>
<keyword evidence="7" id="KW-1185">Reference proteome</keyword>
<feature type="region of interest" description="Disordered" evidence="4">
    <location>
        <begin position="84"/>
        <end position="104"/>
    </location>
</feature>
<dbReference type="AlphaFoldDB" id="A0AAD2G3F4"/>
<evidence type="ECO:0000256" key="5">
    <source>
        <dbReference type="SAM" id="SignalP"/>
    </source>
</evidence>
<evidence type="ECO:0000256" key="3">
    <source>
        <dbReference type="ARBA" id="ARBA00022801"/>
    </source>
</evidence>
<accession>A0AAD2G3F4</accession>
<dbReference type="InterPro" id="IPR029055">
    <property type="entry name" value="Ntn_hydrolases_N"/>
</dbReference>
<evidence type="ECO:0000256" key="1">
    <source>
        <dbReference type="ARBA" id="ARBA00022490"/>
    </source>
</evidence>
<keyword evidence="5" id="KW-0732">Signal</keyword>
<dbReference type="GO" id="GO:0005839">
    <property type="term" value="C:proteasome core complex"/>
    <property type="evidence" value="ECO:0007669"/>
    <property type="project" value="InterPro"/>
</dbReference>
<dbReference type="Pfam" id="PF00227">
    <property type="entry name" value="Proteasome"/>
    <property type="match status" value="2"/>
</dbReference>
<protein>
    <recommendedName>
        <fullName evidence="8">Proteasome endopeptidase complex</fullName>
    </recommendedName>
</protein>
<sequence>METRILRHNNNNSTAIRCTPSSISLLLLVMSSILLPTTNAMTEIDMGTTLVALKFDNGVVVGADTRTSASGYVSNKLAQKIHKITSPAMEDEKDNDNGSDDDDDDSLSCVICRSGSAADTQWLCQELTTDLWERKYRYCQKTSVRQVAHFLRHLMRQQGESSLQASLICAGCDEQEAKIFTIAPSGTLLEEDVFAVSGSGSTILLGHLDSLKMSMTKGDDGLYSEEEAVELVTKLLRLSIERDGSSGGLIRLVVMQKGKKLREITVYPDAPSSTQLEMNIPGFANAEAI</sequence>
<keyword evidence="3" id="KW-0378">Hydrolase</keyword>
<reference evidence="6" key="1">
    <citation type="submission" date="2023-08" db="EMBL/GenBank/DDBJ databases">
        <authorList>
            <person name="Audoor S."/>
            <person name="Bilcke G."/>
        </authorList>
    </citation>
    <scope>NUCLEOTIDE SEQUENCE</scope>
</reference>
<dbReference type="Proteomes" id="UP001295423">
    <property type="component" value="Unassembled WGS sequence"/>
</dbReference>
<dbReference type="Gene3D" id="3.60.20.10">
    <property type="entry name" value="Glutamine Phosphoribosylpyrophosphate, subunit 1, domain 1"/>
    <property type="match status" value="1"/>
</dbReference>
<evidence type="ECO:0000313" key="7">
    <source>
        <dbReference type="Proteomes" id="UP001295423"/>
    </source>
</evidence>
<proteinExistence type="predicted"/>
<dbReference type="GO" id="GO:0008233">
    <property type="term" value="F:peptidase activity"/>
    <property type="evidence" value="ECO:0007669"/>
    <property type="project" value="UniProtKB-KW"/>
</dbReference>
<feature type="signal peptide" evidence="5">
    <location>
        <begin position="1"/>
        <end position="40"/>
    </location>
</feature>
<dbReference type="GO" id="GO:0051603">
    <property type="term" value="P:proteolysis involved in protein catabolic process"/>
    <property type="evidence" value="ECO:0007669"/>
    <property type="project" value="InterPro"/>
</dbReference>
<comment type="caution">
    <text evidence="6">The sequence shown here is derived from an EMBL/GenBank/DDBJ whole genome shotgun (WGS) entry which is preliminary data.</text>
</comment>
<evidence type="ECO:0000313" key="6">
    <source>
        <dbReference type="EMBL" id="CAJ1961375.1"/>
    </source>
</evidence>
<dbReference type="InterPro" id="IPR023333">
    <property type="entry name" value="Proteasome_suB-type"/>
</dbReference>
<dbReference type="GO" id="GO:0005737">
    <property type="term" value="C:cytoplasm"/>
    <property type="evidence" value="ECO:0007669"/>
    <property type="project" value="TreeGrafter"/>
</dbReference>
<evidence type="ECO:0000256" key="2">
    <source>
        <dbReference type="ARBA" id="ARBA00022670"/>
    </source>
</evidence>
<evidence type="ECO:0000256" key="4">
    <source>
        <dbReference type="SAM" id="MobiDB-lite"/>
    </source>
</evidence>
<dbReference type="InterPro" id="IPR001353">
    <property type="entry name" value="Proteasome_sua/b"/>
</dbReference>
<organism evidence="6 7">
    <name type="scientific">Cylindrotheca closterium</name>
    <dbReference type="NCBI Taxonomy" id="2856"/>
    <lineage>
        <taxon>Eukaryota</taxon>
        <taxon>Sar</taxon>
        <taxon>Stramenopiles</taxon>
        <taxon>Ochrophyta</taxon>
        <taxon>Bacillariophyta</taxon>
        <taxon>Bacillariophyceae</taxon>
        <taxon>Bacillariophycidae</taxon>
        <taxon>Bacillariales</taxon>
        <taxon>Bacillariaceae</taxon>
        <taxon>Cylindrotheca</taxon>
    </lineage>
</organism>
<dbReference type="SUPFAM" id="SSF56235">
    <property type="entry name" value="N-terminal nucleophile aminohydrolases (Ntn hydrolases)"/>
    <property type="match status" value="1"/>
</dbReference>
<keyword evidence="1" id="KW-0963">Cytoplasm</keyword>
<feature type="compositionally biased region" description="Acidic residues" evidence="4">
    <location>
        <begin position="89"/>
        <end position="104"/>
    </location>
</feature>